<reference evidence="2 3" key="1">
    <citation type="submission" date="2020-04" db="EMBL/GenBank/DDBJ databases">
        <title>Draft genome of Pyxidicoccus fallax type strain.</title>
        <authorList>
            <person name="Whitworth D.E."/>
        </authorList>
    </citation>
    <scope>NUCLEOTIDE SEQUENCE [LARGE SCALE GENOMIC DNA]</scope>
    <source>
        <strain evidence="2 3">DSM 14698</strain>
    </source>
</reference>
<name>A0A848LCK8_9BACT</name>
<accession>A0A848LCK8</accession>
<dbReference type="RefSeq" id="WP_169346093.1">
    <property type="nucleotide sequence ID" value="NZ_JABBJJ010000078.1"/>
</dbReference>
<sequence>MKQPATFWGGWAALALLALGGTATAQDSVSAPATGGNGIKVGSGRLHPYFDLETRLDSGVGYFTARPDDPLSPVSPDLSGELAMHFRPGFKLEIPSPTLAFNLNGNLDYVLYTGLLTANSGAASRMQGAADLLARLNPDAPLSLEVSDQFVRSDRTRTAAIGAGVLSLFNEARVKLPWRPGGGAVELAPNAAYAVEFFEPLGSNSPVDCGDGVCDPIAADRFDYGNLHFGLEGRWRFLPKTAVVLDTGVDLRSYFNDGSPDATLFRAMAGVAGLVSPKVAVLAKAGWGQDFSGDGGGTFIAQLEGTYLYSPNLSFKGGFLRQFEPVAAYGTFTDNRGYAEARALFGGKLTMRLGAAVDFLSFAGGRSDTLVSLDAGPEYQFRPWLTGAVGYTLGSRSSSVAGGGLNYTRHEGYARLSVMY</sequence>
<evidence type="ECO:0000256" key="1">
    <source>
        <dbReference type="SAM" id="SignalP"/>
    </source>
</evidence>
<dbReference type="SUPFAM" id="SSF56935">
    <property type="entry name" value="Porins"/>
    <property type="match status" value="1"/>
</dbReference>
<feature type="chain" id="PRO_5033001032" evidence="1">
    <location>
        <begin position="26"/>
        <end position="420"/>
    </location>
</feature>
<proteinExistence type="predicted"/>
<organism evidence="2 3">
    <name type="scientific">Pyxidicoccus fallax</name>
    <dbReference type="NCBI Taxonomy" id="394095"/>
    <lineage>
        <taxon>Bacteria</taxon>
        <taxon>Pseudomonadati</taxon>
        <taxon>Myxococcota</taxon>
        <taxon>Myxococcia</taxon>
        <taxon>Myxococcales</taxon>
        <taxon>Cystobacterineae</taxon>
        <taxon>Myxococcaceae</taxon>
        <taxon>Pyxidicoccus</taxon>
    </lineage>
</organism>
<keyword evidence="1" id="KW-0732">Signal</keyword>
<feature type="signal peptide" evidence="1">
    <location>
        <begin position="1"/>
        <end position="25"/>
    </location>
</feature>
<keyword evidence="3" id="KW-1185">Reference proteome</keyword>
<evidence type="ECO:0000313" key="3">
    <source>
        <dbReference type="Proteomes" id="UP000518300"/>
    </source>
</evidence>
<comment type="caution">
    <text evidence="2">The sequence shown here is derived from an EMBL/GenBank/DDBJ whole genome shotgun (WGS) entry which is preliminary data.</text>
</comment>
<evidence type="ECO:0000313" key="2">
    <source>
        <dbReference type="EMBL" id="NMO16810.1"/>
    </source>
</evidence>
<gene>
    <name evidence="2" type="ORF">HG543_18375</name>
</gene>
<protein>
    <submittedName>
        <fullName evidence="2">Uncharacterized protein</fullName>
    </submittedName>
</protein>
<dbReference type="AlphaFoldDB" id="A0A848LCK8"/>
<dbReference type="EMBL" id="JABBJJ010000078">
    <property type="protein sequence ID" value="NMO16810.1"/>
    <property type="molecule type" value="Genomic_DNA"/>
</dbReference>
<dbReference type="Proteomes" id="UP000518300">
    <property type="component" value="Unassembled WGS sequence"/>
</dbReference>